<dbReference type="GO" id="GO:0005814">
    <property type="term" value="C:centriole"/>
    <property type="evidence" value="ECO:0007669"/>
    <property type="project" value="TreeGrafter"/>
</dbReference>
<dbReference type="InterPro" id="IPR011989">
    <property type="entry name" value="ARM-like"/>
</dbReference>
<sequence length="2732" mass="309455">MCNTDQFNLLIEKLKDNPLEEIRCRTLANIQSKLNRGLLPSDKKCLLKLVRVLLFSLEQSPSFETNRIFMILKKLLLNPETKTLFALAGGCSVLTKMRNSTSNSELKRDIDDICVLITEDPSLSGAVGDFKNDFLKEIQTFSDFNSIESNFVIHTSPDFLQTHKGSFNLSTTQGNTNNLDFNHLTSSCSFNQVCRNYLLYFPTVVLTKTDIGVLCTTLKSICSKEPNICISGIRFLHDVVLKDFPAELFLQRTDFIENLFRILNEKNLEIIYSTISCLISFCRALITRIYYHLDPNNYVYSSQTGDRMTSSGPSGTHEIEQIFFTSINDSTKPSICGSATPGTRVQYSYEDVQKQSYSMLDFCFQLFNVIANGLITVLDHRNQSTKQNASKTSHINTSFSKHNWEYKLESSFLLLFDVGINLLLISLSPHRYTNQFNEVCQNNQTNDPMSFVNSVFLIVPPTVDLIKSSELPPDFYTCMEQLGSILSLYSTNQVHDNTAIMKSLISWNTNEMIDFINKANLPGECERQTYFGLITKIFKLISSLFTPETALAVLPTNVKNQLSFALLDVSLLINPEPTNESQKIGLPAYVALFNFTIYSNWLLLQQLQTSIFHLIDFLDISEISLLSTSNDQINENNLNLAMDAVSSLEIIGSTRFASNFVEFLSQFYVKHQNTSSTVLWRGHLILLRLLSHELVAIRKATYSQILKLLKVAIHPKFAADPSSSLDTVNFLLEDEILCEWINFGLKDENPEVASLACEGFALLLNSYEYISDTGWKKLHHLLIEPASPSPSIKVFRPLTISLGPFAFKEPQTTDLKLNTLGSVALDWCLGRMSPLGRQKIEEQNLDKHNLMNILTSCCRLLLHPINEVRSEAAVAISCCLQFHWRNPLYRPNPTILNEQNMNNVSSALHNCRVVTESGIQVDSECSQKNIYKPDTPVPCFNSGSCSEHLQSQLVTQFNLKPLPLILNREQITSLDFGNKLLEPIECLIQMMKLLADDQINLTARKAAIEQVIIFIRRPVLLSAWRVHHGPEFLVSWFNQVANDLLLLSIQQNPSEMNIFNPTIHPNSSIILLLPYMVHLACLTAIWDTSTRIIFSWESDFLCSIIYLMNVFPGSETLHRDFVDLITLIAFTPVIQVSNESPICLPQEVVTGYQLPFICSTYSFRSKLRDPNGNELVGRFHPLSKLANCTSEDQNTKVLCSLMRRNFKFIWAFACHKGLSNFISHTLFMIDSIPDPTSVDPCSVDMCLKRAREYSPFLSQFSLSCLDVTLLLVSHPVSSFVLSLSCIRRAANHCYLLESLGFLYRSLSAHKTQCYQWQDTNSHNSPNSVNPVMESNKSKDCWWIYAQLDRFMSTLPSCSSDYNLLASVLCAIHEVGLHLIPFSTNYFSNSSKEYICDWLMFLIGDPQGPLSYCLLQPKAGVGETDSPRLVSAKKHLIYHALPCLLSDLFNTIDKFYNITEDRNLNGILTKYSESQLRNICDFKVYEFCFQWACNTLKEFIISPFSDLVRLNLLANVLAQLTSPKFKEIVLILNDGEIIGRLINHVSKLLSVFIQQRNHQANYSYIGSSNIVLFLTVINNLIHTLSVQPFIQQLDLNDVLLDSNNSNNNNNDNMNNFQKYLSWIDEEWILQSLTYRQIEVRALALSILSRICLVPIWLQRLLTRNISTETRTLLAAHSFEWSSPGAIWEVAFHFLMDSSESCWVRIMATQLLINLTALPLNPRDSVMFFPPAINEFTPGCSEQTNVCDKFQFSRIPFNSATLGSRTTSNNIGYSIHDSNELFVDLQDILSSEQSSQQLRDNITQLMNGLKPWTNELFTSENMMSSIDHQMQSIPVRVSKPPKNTTMPVYSDLNANFYLIGLPALHQLLVSKDFFNYLFRLVISHLPQTMFNLSQWDRLTMPSQGSIEKTLPGTNLTNLQSSTMMKTATTLNNIQEAVTSTITTTETTDTGQSVNSANNTISNNSSTSHIPCICTPSLLSTVIHLLINLMHHLPKFVLSELKLHRINPLLMNIIDPNLLQSAIQQSNISCSTINNRNINCDPTKSLSTKSSCSQVIQCYANCIHILRCQAAMNEECRMNLISDSLFLTRIIIILTIPISYIDLMAPLWQEIFSLITCLLIYSNNAETKGLNLRLILKPLTNVLPNFLNIILTFIDRAELEISKESKYRHSVKFCAHARVALQLLVVIMSHQRPVSLNPVVNRLEKEYVLDTIKSKHQNSDESLNDIVYLTRRLVQLSNSGQCFSQDGTSPRLSSQNSITVIINYRKAIDNALRTLIGICHAIKITALEDGFLEESIAKLQLLRAKMELCCTNVHVNSESDRSTSCDSKQSLSSRVSIDQKAERRHQTVSTWLKLSDEMIANIEILHNLVYMCPEARMRAIESGIIQVIICIWPLALQDLRILRTTLGLLTNITADCPQASSVLVNPPSTIKVNPYIISQSNQISGSSNIQGNIPKTDDVHKITAPIILFNASNSVTINSSFIQSLCNLIPTYNQFILTESNVKCNTNTLGITSKIHQFNSCTNIMGNKQSINTHQEDIYKLIFQLLANMVWAPETRSFLLKSKILNHISELNPRTLIKSRRGHFILTLWLQLILNISFTKDGQHILFNQPNLLTILINSINHCKPDNRETALVILRNLCTHSILKSKLLTTNFDVINCFRDILLDSHLDANSLYTITVVLSAIEASIHNSKKIRVFMKSNSCLRHLTNFWESYQVRNEFLSVFPRVRSLIIKLQG</sequence>
<proteinExistence type="predicted"/>
<dbReference type="InterPro" id="IPR030791">
    <property type="entry name" value="Rotatin"/>
</dbReference>
<reference evidence="2 3" key="2">
    <citation type="submission" date="2019-11" db="UniProtKB">
        <authorList>
            <consortium name="WormBaseParasite"/>
        </authorList>
    </citation>
    <scope>IDENTIFICATION</scope>
    <source>
        <strain evidence="2 3">Puerto Rican</strain>
    </source>
</reference>
<dbReference type="Proteomes" id="UP000008854">
    <property type="component" value="Unassembled WGS sequence"/>
</dbReference>
<organism evidence="1 2">
    <name type="scientific">Schistosoma mansoni</name>
    <name type="common">Blood fluke</name>
    <dbReference type="NCBI Taxonomy" id="6183"/>
    <lineage>
        <taxon>Eukaryota</taxon>
        <taxon>Metazoa</taxon>
        <taxon>Spiralia</taxon>
        <taxon>Lophotrochozoa</taxon>
        <taxon>Platyhelminthes</taxon>
        <taxon>Trematoda</taxon>
        <taxon>Digenea</taxon>
        <taxon>Strigeidida</taxon>
        <taxon>Schistosomatoidea</taxon>
        <taxon>Schistosomatidae</taxon>
        <taxon>Schistosoma</taxon>
    </lineage>
</organism>
<accession>A0A5K4FD09</accession>
<dbReference type="GO" id="GO:0036064">
    <property type="term" value="C:ciliary basal body"/>
    <property type="evidence" value="ECO:0007669"/>
    <property type="project" value="InterPro"/>
</dbReference>
<protein>
    <submittedName>
        <fullName evidence="2">RTTN_N domain-containing protein</fullName>
    </submittedName>
</protein>
<dbReference type="GO" id="GO:0032053">
    <property type="term" value="P:ciliary basal body organization"/>
    <property type="evidence" value="ECO:0007669"/>
    <property type="project" value="TreeGrafter"/>
</dbReference>
<evidence type="ECO:0000313" key="2">
    <source>
        <dbReference type="WBParaSite" id="Smp_335830.1"/>
    </source>
</evidence>
<evidence type="ECO:0000313" key="1">
    <source>
        <dbReference type="Proteomes" id="UP000008854"/>
    </source>
</evidence>
<dbReference type="Gene3D" id="1.25.10.10">
    <property type="entry name" value="Leucine-rich Repeat Variant"/>
    <property type="match status" value="1"/>
</dbReference>
<dbReference type="WBParaSite" id="Smp_335830.2">
    <property type="protein sequence ID" value="Smp_335830.2"/>
    <property type="gene ID" value="Smp_335830"/>
</dbReference>
<dbReference type="ExpressionAtlas" id="A0A5K4FD09">
    <property type="expression patterns" value="differential"/>
</dbReference>
<dbReference type="WBParaSite" id="Smp_335830.1">
    <property type="protein sequence ID" value="Smp_335830.1"/>
    <property type="gene ID" value="Smp_335830"/>
</dbReference>
<evidence type="ECO:0000313" key="3">
    <source>
        <dbReference type="WBParaSite" id="Smp_335830.2"/>
    </source>
</evidence>
<reference evidence="1" key="1">
    <citation type="journal article" date="2012" name="PLoS Negl. Trop. Dis.">
        <title>A systematically improved high quality genome and transcriptome of the human blood fluke Schistosoma mansoni.</title>
        <authorList>
            <person name="Protasio A.V."/>
            <person name="Tsai I.J."/>
            <person name="Babbage A."/>
            <person name="Nichol S."/>
            <person name="Hunt M."/>
            <person name="Aslett M.A."/>
            <person name="De Silva N."/>
            <person name="Velarde G.S."/>
            <person name="Anderson T.J."/>
            <person name="Clark R.C."/>
            <person name="Davidson C."/>
            <person name="Dillon G.P."/>
            <person name="Holroyd N.E."/>
            <person name="LoVerde P.T."/>
            <person name="Lloyd C."/>
            <person name="McQuillan J."/>
            <person name="Oliveira G."/>
            <person name="Otto T.D."/>
            <person name="Parker-Manuel S.J."/>
            <person name="Quail M.A."/>
            <person name="Wilson R.A."/>
            <person name="Zerlotini A."/>
            <person name="Dunne D.W."/>
            <person name="Berriman M."/>
        </authorList>
    </citation>
    <scope>NUCLEOTIDE SEQUENCE [LARGE SCALE GENOMIC DNA]</scope>
    <source>
        <strain evidence="1">Puerto Rican</strain>
    </source>
</reference>
<dbReference type="PANTHER" id="PTHR31691:SF1">
    <property type="entry name" value="ROTATIN"/>
    <property type="match status" value="1"/>
</dbReference>
<dbReference type="SUPFAM" id="SSF48371">
    <property type="entry name" value="ARM repeat"/>
    <property type="match status" value="2"/>
</dbReference>
<dbReference type="PANTHER" id="PTHR31691">
    <property type="entry name" value="ROTATIN"/>
    <property type="match status" value="1"/>
</dbReference>
<dbReference type="GO" id="GO:0010457">
    <property type="term" value="P:centriole-centriole cohesion"/>
    <property type="evidence" value="ECO:0007669"/>
    <property type="project" value="TreeGrafter"/>
</dbReference>
<dbReference type="GO" id="GO:0007099">
    <property type="term" value="P:centriole replication"/>
    <property type="evidence" value="ECO:0007669"/>
    <property type="project" value="TreeGrafter"/>
</dbReference>
<dbReference type="GO" id="GO:0005813">
    <property type="term" value="C:centrosome"/>
    <property type="evidence" value="ECO:0007669"/>
    <property type="project" value="InterPro"/>
</dbReference>
<accession>A0A5K4F9G3</accession>
<name>A0A5K4FD09_SCHMA</name>
<keyword evidence="1" id="KW-1185">Reference proteome</keyword>
<dbReference type="InterPro" id="IPR016024">
    <property type="entry name" value="ARM-type_fold"/>
</dbReference>
<dbReference type="InParanoid" id="A0A5K4FD09"/>